<dbReference type="Gene3D" id="1.10.10.10">
    <property type="entry name" value="Winged helix-like DNA-binding domain superfamily/Winged helix DNA-binding domain"/>
    <property type="match status" value="1"/>
</dbReference>
<evidence type="ECO:0000256" key="2">
    <source>
        <dbReference type="ARBA" id="ARBA00023015"/>
    </source>
</evidence>
<dbReference type="EMBL" id="CP060632">
    <property type="protein sequence ID" value="QNL99130.1"/>
    <property type="molecule type" value="Genomic_DNA"/>
</dbReference>
<dbReference type="Proteomes" id="UP000515819">
    <property type="component" value="Chromosome"/>
</dbReference>
<dbReference type="AlphaFoldDB" id="A0A7G9FKP9"/>
<reference evidence="5 6" key="1">
    <citation type="submission" date="2020-08" db="EMBL/GenBank/DDBJ databases">
        <authorList>
            <person name="Liu C."/>
            <person name="Sun Q."/>
        </authorList>
    </citation>
    <scope>NUCLEOTIDE SEQUENCE [LARGE SCALE GENOMIC DNA]</scope>
    <source>
        <strain evidence="5 6">NSJ-4</strain>
    </source>
</reference>
<sequence>MKKMPQITEAEYEVMQIIWHNYPISTNEITEQLLQTTNWNPRTIQTLIKRLATKNIITYEKQGRVFVYTPLLKKEDYVSQQSKSFLDKFFNGNLSSMVSTFLDHRNLSKAEIDELKSLLEQENKE</sequence>
<dbReference type="Gene3D" id="1.10.4040.10">
    <property type="entry name" value="Penicillinase repressor domain"/>
    <property type="match status" value="1"/>
</dbReference>
<proteinExistence type="inferred from homology"/>
<name>A0A7G9FKP9_9FIRM</name>
<gene>
    <name evidence="5" type="ORF">H9Q76_10360</name>
</gene>
<dbReference type="InterPro" id="IPR036390">
    <property type="entry name" value="WH_DNA-bd_sf"/>
</dbReference>
<keyword evidence="2" id="KW-0805">Transcription regulation</keyword>
<protein>
    <submittedName>
        <fullName evidence="5">BlaI/MecI/CopY family transcriptional regulator</fullName>
    </submittedName>
</protein>
<dbReference type="Pfam" id="PF03965">
    <property type="entry name" value="Penicillinase_R"/>
    <property type="match status" value="1"/>
</dbReference>
<evidence type="ECO:0000256" key="4">
    <source>
        <dbReference type="ARBA" id="ARBA00023163"/>
    </source>
</evidence>
<evidence type="ECO:0000313" key="6">
    <source>
        <dbReference type="Proteomes" id="UP000515819"/>
    </source>
</evidence>
<keyword evidence="6" id="KW-1185">Reference proteome</keyword>
<dbReference type="PIRSF" id="PIRSF019455">
    <property type="entry name" value="CopR_AtkY"/>
    <property type="match status" value="1"/>
</dbReference>
<keyword evidence="4" id="KW-0804">Transcription</keyword>
<dbReference type="RefSeq" id="WP_118544690.1">
    <property type="nucleotide sequence ID" value="NZ_CP060632.1"/>
</dbReference>
<dbReference type="KEGG" id="wcp:H9Q76_10360"/>
<evidence type="ECO:0000313" key="5">
    <source>
        <dbReference type="EMBL" id="QNL99130.1"/>
    </source>
</evidence>
<dbReference type="InterPro" id="IPR005650">
    <property type="entry name" value="BlaI_family"/>
</dbReference>
<dbReference type="GO" id="GO:0045892">
    <property type="term" value="P:negative regulation of DNA-templated transcription"/>
    <property type="evidence" value="ECO:0007669"/>
    <property type="project" value="InterPro"/>
</dbReference>
<organism evidence="5 6">
    <name type="scientific">Wujia chipingensis</name>
    <dbReference type="NCBI Taxonomy" id="2763670"/>
    <lineage>
        <taxon>Bacteria</taxon>
        <taxon>Bacillati</taxon>
        <taxon>Bacillota</taxon>
        <taxon>Clostridia</taxon>
        <taxon>Lachnospirales</taxon>
        <taxon>Lachnospiraceae</taxon>
        <taxon>Wujia</taxon>
    </lineage>
</organism>
<evidence type="ECO:0000256" key="1">
    <source>
        <dbReference type="ARBA" id="ARBA00011046"/>
    </source>
</evidence>
<accession>A0A7G9FKP9</accession>
<keyword evidence="3" id="KW-0238">DNA-binding</keyword>
<evidence type="ECO:0000256" key="3">
    <source>
        <dbReference type="ARBA" id="ARBA00023125"/>
    </source>
</evidence>
<dbReference type="GO" id="GO:0003677">
    <property type="term" value="F:DNA binding"/>
    <property type="evidence" value="ECO:0007669"/>
    <property type="project" value="UniProtKB-KW"/>
</dbReference>
<comment type="similarity">
    <text evidence="1">Belongs to the BlaI transcriptional regulatory family.</text>
</comment>
<dbReference type="SUPFAM" id="SSF46785">
    <property type="entry name" value="Winged helix' DNA-binding domain"/>
    <property type="match status" value="1"/>
</dbReference>
<dbReference type="InterPro" id="IPR036388">
    <property type="entry name" value="WH-like_DNA-bd_sf"/>
</dbReference>